<dbReference type="STRING" id="1121950.SAMN02745243_02560"/>
<keyword evidence="6" id="KW-0547">Nucleotide-binding</keyword>
<dbReference type="Pfam" id="PF08455">
    <property type="entry name" value="SNF2_assoc"/>
    <property type="match status" value="1"/>
</dbReference>
<dbReference type="RefSeq" id="WP_073111063.1">
    <property type="nucleotide sequence ID" value="NZ_FQZY01000038.1"/>
</dbReference>
<evidence type="ECO:0000259" key="3">
    <source>
        <dbReference type="PROSITE" id="PS50966"/>
    </source>
</evidence>
<dbReference type="SMART" id="SM00487">
    <property type="entry name" value="DEXDc"/>
    <property type="match status" value="1"/>
</dbReference>
<evidence type="ECO:0000313" key="6">
    <source>
        <dbReference type="EMBL" id="SHK25187.1"/>
    </source>
</evidence>
<protein>
    <submittedName>
        <fullName evidence="6">Superfamily II DNA or RNA helicase, SNF2 family</fullName>
    </submittedName>
</protein>
<dbReference type="GO" id="GO:0008270">
    <property type="term" value="F:zinc ion binding"/>
    <property type="evidence" value="ECO:0007669"/>
    <property type="project" value="UniProtKB-KW"/>
</dbReference>
<organism evidence="6 7">
    <name type="scientific">Hespellia stercorisuis DSM 15480</name>
    <dbReference type="NCBI Taxonomy" id="1121950"/>
    <lineage>
        <taxon>Bacteria</taxon>
        <taxon>Bacillati</taxon>
        <taxon>Bacillota</taxon>
        <taxon>Clostridia</taxon>
        <taxon>Lachnospirales</taxon>
        <taxon>Lachnospiraceae</taxon>
        <taxon>Hespellia</taxon>
    </lineage>
</organism>
<dbReference type="Pfam" id="PF04434">
    <property type="entry name" value="SWIM"/>
    <property type="match status" value="1"/>
</dbReference>
<keyword evidence="2" id="KW-0479">Metal-binding</keyword>
<dbReference type="AlphaFoldDB" id="A0A1M6QYN6"/>
<dbReference type="SMART" id="SM00490">
    <property type="entry name" value="HELICc"/>
    <property type="match status" value="1"/>
</dbReference>
<dbReference type="GO" id="GO:0016787">
    <property type="term" value="F:hydrolase activity"/>
    <property type="evidence" value="ECO:0007669"/>
    <property type="project" value="UniProtKB-KW"/>
</dbReference>
<name>A0A1M6QYN6_9FIRM</name>
<keyword evidence="7" id="KW-1185">Reference proteome</keyword>
<dbReference type="PROSITE" id="PS50966">
    <property type="entry name" value="ZF_SWIM"/>
    <property type="match status" value="1"/>
</dbReference>
<dbReference type="GO" id="GO:0005524">
    <property type="term" value="F:ATP binding"/>
    <property type="evidence" value="ECO:0007669"/>
    <property type="project" value="InterPro"/>
</dbReference>
<evidence type="ECO:0000259" key="4">
    <source>
        <dbReference type="PROSITE" id="PS51192"/>
    </source>
</evidence>
<dbReference type="InterPro" id="IPR000330">
    <property type="entry name" value="SNF2_N"/>
</dbReference>
<dbReference type="Pfam" id="PF00176">
    <property type="entry name" value="SNF2-rel_dom"/>
    <property type="match status" value="1"/>
</dbReference>
<dbReference type="EMBL" id="FQZY01000038">
    <property type="protein sequence ID" value="SHK25187.1"/>
    <property type="molecule type" value="Genomic_DNA"/>
</dbReference>
<dbReference type="CDD" id="cd18793">
    <property type="entry name" value="SF2_C_SNF"/>
    <property type="match status" value="1"/>
</dbReference>
<dbReference type="OrthoDB" id="9760715at2"/>
<dbReference type="GO" id="GO:0004386">
    <property type="term" value="F:helicase activity"/>
    <property type="evidence" value="ECO:0007669"/>
    <property type="project" value="UniProtKB-KW"/>
</dbReference>
<dbReference type="Pfam" id="PF00271">
    <property type="entry name" value="Helicase_C"/>
    <property type="match status" value="1"/>
</dbReference>
<evidence type="ECO:0000256" key="2">
    <source>
        <dbReference type="PROSITE-ProRule" id="PRU00325"/>
    </source>
</evidence>
<feature type="domain" description="Helicase ATP-binding" evidence="4">
    <location>
        <begin position="649"/>
        <end position="811"/>
    </location>
</feature>
<dbReference type="Gene3D" id="3.40.50.300">
    <property type="entry name" value="P-loop containing nucleotide triphosphate hydrolases"/>
    <property type="match status" value="1"/>
</dbReference>
<keyword evidence="1" id="KW-0378">Hydrolase</keyword>
<keyword evidence="6" id="KW-0067">ATP-binding</keyword>
<keyword evidence="2" id="KW-0863">Zinc-finger</keyword>
<dbReference type="InterPro" id="IPR027417">
    <property type="entry name" value="P-loop_NTPase"/>
</dbReference>
<dbReference type="InterPro" id="IPR038718">
    <property type="entry name" value="SNF2-like_sf"/>
</dbReference>
<keyword evidence="2" id="KW-0862">Zinc</keyword>
<dbReference type="CDD" id="cd18012">
    <property type="entry name" value="DEXQc_arch_SWI2_SNF2"/>
    <property type="match status" value="1"/>
</dbReference>
<sequence>MIKKEQIARLAGPRSYSRGEQIYRQDKILHFSAAEDDYAEYDEIAAVVAGSGGSLYEVTMSVNLLDDEIEDIDCECPAFASYSGICKHCVAVLLKYMEDSSDTWQQELCSENGEGIFQGSRFKIQKGIKPETTPVLGQLLRKRQEERMLPLLEQDTYGQVHLEPTMFCEADSVYVSFKIGITQMYVVKDVFELINHIDRRDRYRYGKKLEFLHSMEAFDEASRKLVKFLEQWTRENAEQYRNDSYYGYYSYGRSAPKSREMYLSGDALENYLNLMRGQSFQAQVMGMPYTTWQISEKPLSKKLKLTGNKDGVNLEVSLYPGYKLNRSTVFFHDGYVYIEQITENEVLREFVGAMTQLQSGNAFIGNADIPAFCRELLPALEEHYECEVVNFDKEQYGVQIPEFMIYLDAPQTNMITCRPVVKYGETKYSLYETTDISNRNMEEEYAVRTLVHEYGNAFDSKENCIVAIDDEEAIYELLVYGIPRMQQIAEVFVSDTIKRMEVKSAPKITVGVSIESGLMNLTLDSGEMPREELIDILSKYDRKKKFYRLKDGSFINAENSGLEDVLELKEGLQISDKQFAQENIQVDKYRSLYVDAQLKESPAIASVRNKSFRELIRNMKTVEDNDFEIPDSLDKTLRAYQKKGFLWLKTLKQNGFGGVLADDMGLGKTLQVITFLVSEYQENPRCGSTIIVTPASLVFNWYEEFQKFAPELSVCMAVGSAAQRKQTLEGLTESDIVITSYDLLKRDIKLYEKLTFAAQFIDEAQYIKNHNTQAAKAVKAVNASFKLALTGTPVENRLSELWSIFDYLMPGFLYKYKKFREELETPIVQNRDETATERLRKMIQPFVLRRLKKDVLKDLPDKLEENVYAKMDTEQQKIYDAHVQRLKLLLDKQTDEEFKTSKIVVLSELTRLRQLCCDPSLILDGYKGGSAKKEMCVTFIQNAVDNGHKVLLFSQFTSMLDQLTEELKKTEISYYMLTGSTSKEKRRQMVNAFNQDDTSVFCISLKAGGTGLNLTAADVVIHYDPWWNIAVQNQATDRAHRIGQEHVVNVYKLIVKGSIEENIVKMQDRKKELADQILSGEGLDSGSFTREELLEILK</sequence>
<dbReference type="PROSITE" id="PS51194">
    <property type="entry name" value="HELICASE_CTER"/>
    <property type="match status" value="1"/>
</dbReference>
<reference evidence="6 7" key="1">
    <citation type="submission" date="2016-11" db="EMBL/GenBank/DDBJ databases">
        <authorList>
            <person name="Jaros S."/>
            <person name="Januszkiewicz K."/>
            <person name="Wedrychowicz H."/>
        </authorList>
    </citation>
    <scope>NUCLEOTIDE SEQUENCE [LARGE SCALE GENOMIC DNA]</scope>
    <source>
        <strain evidence="6 7">DSM 15480</strain>
    </source>
</reference>
<feature type="domain" description="Helicase C-terminal" evidence="5">
    <location>
        <begin position="939"/>
        <end position="1094"/>
    </location>
</feature>
<dbReference type="PROSITE" id="PS51192">
    <property type="entry name" value="HELICASE_ATP_BIND_1"/>
    <property type="match status" value="1"/>
</dbReference>
<evidence type="ECO:0000259" key="5">
    <source>
        <dbReference type="PROSITE" id="PS51194"/>
    </source>
</evidence>
<gene>
    <name evidence="6" type="ORF">SAMN02745243_02560</name>
</gene>
<evidence type="ECO:0000256" key="1">
    <source>
        <dbReference type="ARBA" id="ARBA00022801"/>
    </source>
</evidence>
<dbReference type="PANTHER" id="PTHR10799">
    <property type="entry name" value="SNF2/RAD54 HELICASE FAMILY"/>
    <property type="match status" value="1"/>
</dbReference>
<dbReference type="InterPro" id="IPR049730">
    <property type="entry name" value="SNF2/RAD54-like_C"/>
</dbReference>
<dbReference type="SUPFAM" id="SSF52540">
    <property type="entry name" value="P-loop containing nucleoside triphosphate hydrolases"/>
    <property type="match status" value="2"/>
</dbReference>
<evidence type="ECO:0000313" key="7">
    <source>
        <dbReference type="Proteomes" id="UP000184301"/>
    </source>
</evidence>
<keyword evidence="6" id="KW-0347">Helicase</keyword>
<dbReference type="InterPro" id="IPR007527">
    <property type="entry name" value="Znf_SWIM"/>
</dbReference>
<dbReference type="InterPro" id="IPR014001">
    <property type="entry name" value="Helicase_ATP-bd"/>
</dbReference>
<dbReference type="Gene3D" id="3.40.50.10810">
    <property type="entry name" value="Tandem AAA-ATPase domain"/>
    <property type="match status" value="1"/>
</dbReference>
<accession>A0A1M6QYN6</accession>
<proteinExistence type="predicted"/>
<dbReference type="InterPro" id="IPR013663">
    <property type="entry name" value="Helicase_SWF/SNF/SWI_bac"/>
</dbReference>
<dbReference type="Proteomes" id="UP000184301">
    <property type="component" value="Unassembled WGS sequence"/>
</dbReference>
<dbReference type="InterPro" id="IPR001650">
    <property type="entry name" value="Helicase_C-like"/>
</dbReference>
<feature type="domain" description="SWIM-type" evidence="3">
    <location>
        <begin position="56"/>
        <end position="97"/>
    </location>
</feature>